<feature type="domain" description="ABC transporter" evidence="5">
    <location>
        <begin position="252"/>
        <end position="477"/>
    </location>
</feature>
<evidence type="ECO:0000256" key="1">
    <source>
        <dbReference type="ARBA" id="ARBA00005417"/>
    </source>
</evidence>
<accession>A0A3A9Z2K4</accession>
<dbReference type="AlphaFoldDB" id="A0A3A9Z2K4"/>
<comment type="caution">
    <text evidence="6">The sequence shown here is derived from an EMBL/GenBank/DDBJ whole genome shotgun (WGS) entry which is preliminary data.</text>
</comment>
<dbReference type="InterPro" id="IPR027417">
    <property type="entry name" value="P-loop_NTPase"/>
</dbReference>
<sequence length="477" mass="50680">MGAVELRGFGWRHAGRLAWAVRGLDLRIERGERVLLLGPSGAGKSTLLAALAGLLAEDSGEQEGTVEIDGLDPRKDRERVGIVFQDPETQLVMSRCGDDVAFGLENRGVPATEIWPRVDEALRRVGFPYHRDRPTAALSGGEQQRLALAGALALRPELLLLDEPTANLDPAGAALVREAVARSVDADTTLILVEHRVAEALPLVDRVVVLAPGGGVRADGTPEAVFGAHGDALAAEGVWVPGRPVPPRRGTAPAGDVLLTADRLGLPPRLAAVDLTVRAGEALAVLGPNGAGKSTLALLLGGLLKPGTGRVAASTELAGADARTAPHRWRAPALTRRIGSVFQDPEHQFVTGTVFDELALGPRRTGRTEPEVRATVDGLLERLRLTRLARANPYTLSGGEARRLSVATALATAPRLLICDEPTFGQDRRTWRELVDLLAELRDAGHGLVTVTHDTEFVDALADRRVLLDRPTAQVPS</sequence>
<keyword evidence="7" id="KW-1185">Reference proteome</keyword>
<evidence type="ECO:0000259" key="5">
    <source>
        <dbReference type="PROSITE" id="PS50893"/>
    </source>
</evidence>
<dbReference type="PROSITE" id="PS50893">
    <property type="entry name" value="ABC_TRANSPORTER_2"/>
    <property type="match status" value="2"/>
</dbReference>
<dbReference type="OrthoDB" id="501320at2"/>
<dbReference type="Gene3D" id="3.40.50.300">
    <property type="entry name" value="P-loop containing nucleotide triphosphate hydrolases"/>
    <property type="match status" value="2"/>
</dbReference>
<dbReference type="SUPFAM" id="SSF52540">
    <property type="entry name" value="P-loop containing nucleoside triphosphate hydrolases"/>
    <property type="match status" value="2"/>
</dbReference>
<dbReference type="GO" id="GO:0043190">
    <property type="term" value="C:ATP-binding cassette (ABC) transporter complex"/>
    <property type="evidence" value="ECO:0007669"/>
    <property type="project" value="TreeGrafter"/>
</dbReference>
<reference evidence="6 7" key="1">
    <citation type="journal article" date="2004" name="Syst. Appl. Microbiol.">
        <title>Cryptoendolithic actinomycetes from antarctic sandstone rock samples: Micromonospora endolithica sp. nov. and two isolates related to Micromonospora coerulea Jensen 1932.</title>
        <authorList>
            <person name="Hirsch P."/>
            <person name="Mevs U."/>
            <person name="Kroppenstedt R.M."/>
            <person name="Schumann P."/>
            <person name="Stackebrandt E."/>
        </authorList>
    </citation>
    <scope>NUCLEOTIDE SEQUENCE [LARGE SCALE GENOMIC DNA]</scope>
    <source>
        <strain evidence="6 7">JCM 12677</strain>
    </source>
</reference>
<dbReference type="InterPro" id="IPR017871">
    <property type="entry name" value="ABC_transporter-like_CS"/>
</dbReference>
<gene>
    <name evidence="6" type="ORF">D7223_21820</name>
</gene>
<dbReference type="RefSeq" id="WP_120730284.1">
    <property type="nucleotide sequence ID" value="NZ_RBAK01000009.1"/>
</dbReference>
<proteinExistence type="inferred from homology"/>
<dbReference type="GO" id="GO:0042626">
    <property type="term" value="F:ATPase-coupled transmembrane transporter activity"/>
    <property type="evidence" value="ECO:0007669"/>
    <property type="project" value="TreeGrafter"/>
</dbReference>
<dbReference type="EMBL" id="RBAK01000009">
    <property type="protein sequence ID" value="RKN42681.1"/>
    <property type="molecule type" value="Genomic_DNA"/>
</dbReference>
<dbReference type="CDD" id="cd03225">
    <property type="entry name" value="ABC_cobalt_CbiO_domain1"/>
    <property type="match status" value="2"/>
</dbReference>
<keyword evidence="2" id="KW-0813">Transport</keyword>
<organism evidence="6 7">
    <name type="scientific">Micromonospora endolithica</name>
    <dbReference type="NCBI Taxonomy" id="230091"/>
    <lineage>
        <taxon>Bacteria</taxon>
        <taxon>Bacillati</taxon>
        <taxon>Actinomycetota</taxon>
        <taxon>Actinomycetes</taxon>
        <taxon>Micromonosporales</taxon>
        <taxon>Micromonosporaceae</taxon>
        <taxon>Micromonospora</taxon>
    </lineage>
</organism>
<evidence type="ECO:0000313" key="7">
    <source>
        <dbReference type="Proteomes" id="UP000281726"/>
    </source>
</evidence>
<dbReference type="PANTHER" id="PTHR43553:SF24">
    <property type="entry name" value="ENERGY-COUPLING FACTOR TRANSPORTER ATP-BINDING PROTEIN ECFA1"/>
    <property type="match status" value="1"/>
</dbReference>
<dbReference type="PROSITE" id="PS00211">
    <property type="entry name" value="ABC_TRANSPORTER_1"/>
    <property type="match status" value="2"/>
</dbReference>
<protein>
    <submittedName>
        <fullName evidence="6">ABC transporter ATP-binding protein</fullName>
    </submittedName>
</protein>
<dbReference type="InterPro" id="IPR003439">
    <property type="entry name" value="ABC_transporter-like_ATP-bd"/>
</dbReference>
<dbReference type="PANTHER" id="PTHR43553">
    <property type="entry name" value="HEAVY METAL TRANSPORTER"/>
    <property type="match status" value="1"/>
</dbReference>
<dbReference type="InterPro" id="IPR003593">
    <property type="entry name" value="AAA+_ATPase"/>
</dbReference>
<dbReference type="Pfam" id="PF00005">
    <property type="entry name" value="ABC_tran"/>
    <property type="match status" value="2"/>
</dbReference>
<evidence type="ECO:0000256" key="3">
    <source>
        <dbReference type="ARBA" id="ARBA00022741"/>
    </source>
</evidence>
<keyword evidence="4 6" id="KW-0067">ATP-binding</keyword>
<dbReference type="SMART" id="SM00382">
    <property type="entry name" value="AAA"/>
    <property type="match status" value="2"/>
</dbReference>
<evidence type="ECO:0000256" key="4">
    <source>
        <dbReference type="ARBA" id="ARBA00022840"/>
    </source>
</evidence>
<comment type="similarity">
    <text evidence="1">Belongs to the ABC transporter superfamily.</text>
</comment>
<evidence type="ECO:0000256" key="2">
    <source>
        <dbReference type="ARBA" id="ARBA00022448"/>
    </source>
</evidence>
<dbReference type="Proteomes" id="UP000281726">
    <property type="component" value="Unassembled WGS sequence"/>
</dbReference>
<evidence type="ECO:0000313" key="6">
    <source>
        <dbReference type="EMBL" id="RKN42681.1"/>
    </source>
</evidence>
<dbReference type="InterPro" id="IPR015856">
    <property type="entry name" value="ABC_transpr_CbiO/EcfA_su"/>
</dbReference>
<dbReference type="GO" id="GO:0005524">
    <property type="term" value="F:ATP binding"/>
    <property type="evidence" value="ECO:0007669"/>
    <property type="project" value="UniProtKB-KW"/>
</dbReference>
<feature type="domain" description="ABC transporter" evidence="5">
    <location>
        <begin position="4"/>
        <end position="238"/>
    </location>
</feature>
<dbReference type="GO" id="GO:0016887">
    <property type="term" value="F:ATP hydrolysis activity"/>
    <property type="evidence" value="ECO:0007669"/>
    <property type="project" value="InterPro"/>
</dbReference>
<name>A0A3A9Z2K4_9ACTN</name>
<dbReference type="InterPro" id="IPR050095">
    <property type="entry name" value="ECF_ABC_transporter_ATP-bd"/>
</dbReference>
<keyword evidence="3" id="KW-0547">Nucleotide-binding</keyword>